<reference evidence="3" key="1">
    <citation type="submission" date="2014-11" db="EMBL/GenBank/DDBJ databases">
        <title>Hymenobacter sp. DG25B genome submission.</title>
        <authorList>
            <person name="Jung H.-Y."/>
            <person name="Kim M.K."/>
            <person name="Srinivasan S."/>
            <person name="Lim S."/>
        </authorList>
    </citation>
    <scope>NUCLEOTIDE SEQUENCE [LARGE SCALE GENOMIC DNA]</scope>
    <source>
        <strain evidence="3">DY59</strain>
    </source>
</reference>
<dbReference type="HOGENOM" id="CLU_1198204_0_0_0"/>
<dbReference type="KEGG" id="dsw:QR90_11810"/>
<evidence type="ECO:0000313" key="3">
    <source>
        <dbReference type="Proteomes" id="UP000030634"/>
    </source>
</evidence>
<protein>
    <recommendedName>
        <fullName evidence="4">Lipoprotein</fullName>
    </recommendedName>
</protein>
<feature type="chain" id="PRO_5002030650" description="Lipoprotein" evidence="1">
    <location>
        <begin position="27"/>
        <end position="245"/>
    </location>
</feature>
<evidence type="ECO:0000256" key="1">
    <source>
        <dbReference type="SAM" id="SignalP"/>
    </source>
</evidence>
<accession>A0A0A7KK49</accession>
<sequence>MFNQTNLKRPAASFAAVIGLSLLLSACGGGGTVTPEPDPKPDPKPTEQVGLIKGQIVPKLSAKVRAEAPKISTEVSAEGKFDLKLPDADSMSTTYQTDLIKATELFGLCDDKTQTDAPASLRVLAINKLRLDDNAIIIAPVNQNPDIYSYKSWVFSEVDAAFSFKGNCVGLDEVTANVVLKRGWNVFDAQINTKTKKTTYELAATPKPEATEYSAWVKSGGGTPAQTLGYNILEPWKNLPQYRNR</sequence>
<evidence type="ECO:0000313" key="2">
    <source>
        <dbReference type="EMBL" id="AIZ45619.1"/>
    </source>
</evidence>
<name>A0A0A7KK49_9DEIO</name>
<dbReference type="RefSeq" id="WP_039684782.1">
    <property type="nucleotide sequence ID" value="NZ_CP010028.1"/>
</dbReference>
<dbReference type="EMBL" id="CP010028">
    <property type="protein sequence ID" value="AIZ45619.1"/>
    <property type="molecule type" value="Genomic_DNA"/>
</dbReference>
<proteinExistence type="predicted"/>
<dbReference type="Proteomes" id="UP000030634">
    <property type="component" value="Chromosome"/>
</dbReference>
<gene>
    <name evidence="2" type="ORF">QR90_11810</name>
</gene>
<feature type="signal peptide" evidence="1">
    <location>
        <begin position="1"/>
        <end position="26"/>
    </location>
</feature>
<keyword evidence="1" id="KW-0732">Signal</keyword>
<dbReference type="AlphaFoldDB" id="A0A0A7KK49"/>
<organism evidence="2 3">
    <name type="scientific">Deinococcus radiopugnans</name>
    <dbReference type="NCBI Taxonomy" id="57497"/>
    <lineage>
        <taxon>Bacteria</taxon>
        <taxon>Thermotogati</taxon>
        <taxon>Deinococcota</taxon>
        <taxon>Deinococci</taxon>
        <taxon>Deinococcales</taxon>
        <taxon>Deinococcaceae</taxon>
        <taxon>Deinococcus</taxon>
    </lineage>
</organism>
<evidence type="ECO:0008006" key="4">
    <source>
        <dbReference type="Google" id="ProtNLM"/>
    </source>
</evidence>